<reference evidence="3" key="2">
    <citation type="submission" date="2023-06" db="EMBL/GenBank/DDBJ databases">
        <authorList>
            <consortium name="Lawrence Berkeley National Laboratory"/>
            <person name="Mondo S.J."/>
            <person name="Hensen N."/>
            <person name="Bonometti L."/>
            <person name="Westerberg I."/>
            <person name="Brannstrom I.O."/>
            <person name="Guillou S."/>
            <person name="Cros-Aarteil S."/>
            <person name="Calhoun S."/>
            <person name="Haridas S."/>
            <person name="Kuo A."/>
            <person name="Pangilinan J."/>
            <person name="Riley R."/>
            <person name="Labutti K."/>
            <person name="Andreopoulos B."/>
            <person name="Lipzen A."/>
            <person name="Chen C."/>
            <person name="Yanf M."/>
            <person name="Daum C."/>
            <person name="Ng V."/>
            <person name="Clum A."/>
            <person name="Steindorff A."/>
            <person name="Ohm R."/>
            <person name="Martin F."/>
            <person name="Silar P."/>
            <person name="Natvig D."/>
            <person name="Lalanne C."/>
            <person name="Gautier V."/>
            <person name="Ament-Velasquez S.L."/>
            <person name="Kruys A."/>
            <person name="Hutchinson M.I."/>
            <person name="Powell A.J."/>
            <person name="Barry K."/>
            <person name="Miller A.N."/>
            <person name="Grigoriev I.V."/>
            <person name="Debuchy R."/>
            <person name="Gladieux P."/>
            <person name="Thoren M.H."/>
            <person name="Johannesson H."/>
        </authorList>
    </citation>
    <scope>NUCLEOTIDE SEQUENCE</scope>
    <source>
        <strain evidence="3">CBS 333.67</strain>
    </source>
</reference>
<dbReference type="EMBL" id="JAUDZG010000005">
    <property type="protein sequence ID" value="KAK3304898.1"/>
    <property type="molecule type" value="Genomic_DNA"/>
</dbReference>
<dbReference type="InterPro" id="IPR011009">
    <property type="entry name" value="Kinase-like_dom_sf"/>
</dbReference>
<dbReference type="SUPFAM" id="SSF56112">
    <property type="entry name" value="Protein kinase-like (PK-like)"/>
    <property type="match status" value="1"/>
</dbReference>
<protein>
    <submittedName>
        <fullName evidence="3">Kinase-like domain-containing protein</fullName>
    </submittedName>
</protein>
<name>A0AAJ0GRP1_9PEZI</name>
<dbReference type="Proteomes" id="UP001273166">
    <property type="component" value="Unassembled WGS sequence"/>
</dbReference>
<dbReference type="GeneID" id="87882068"/>
<sequence>MTQSAEQHQPRDDSSGTSMGTPSPDIVLSPDGPGAVREAANPDPQIAAIRGEGIPFILYDGLEAPQHAGSRRRGSEASETSHISNMTIWDRGEAQYRAEHPLESPRPANGVLATPTNESPEPLVDRLLGLRTESGQSNGAFFYPRGEVEALITADEVARVIKQGRFFLGDKVLTDDEIREYASRVCLDTLPDGTRVSYKRVFAILLLLRRGWNVVLFVDEHICDAQLPLKAVLVSGKVRMRHRRADADLPCLRNWDNLAHSDFEQKQWSMLAPFLAKPECKRAWFYQLSDKVVLPWTSKKACVREGGYGSISKVKIHASHHNFDGGNGFFAVKEFKPIKSPPTSGADLSKDFEREIEILMRFSGDVHNHLISLQAAYRHGDTYCVILPWADCDLKAFWKQDTIQEPLAKRNLAWLLSQCVGIASGLQKIHRYVTTESTTDERADVSPHKKIYGRHGDIKPENILLFRDHENSKDLGRLVLADFGLSRFHSEITKTYFTYKDIVSTVTYRPPECDMEERHVSRSFDIWSLGCVLLEFVAWYLGGWNLVTEFVTCRQTFNPLYPNWLVDDFFEIVRQERSSPGTVFVRVKCEVQNFVDNTLHAHPKCSKPIHDLLDLVMEKMLVVESKDIGKRADCTEVHTKLQNIYQKVQTMAKYTEFRTHSGMTKTLNANGRRS</sequence>
<dbReference type="GO" id="GO:0004674">
    <property type="term" value="F:protein serine/threonine kinase activity"/>
    <property type="evidence" value="ECO:0007669"/>
    <property type="project" value="TreeGrafter"/>
</dbReference>
<dbReference type="SMART" id="SM00220">
    <property type="entry name" value="S_TKc"/>
    <property type="match status" value="1"/>
</dbReference>
<evidence type="ECO:0000313" key="4">
    <source>
        <dbReference type="Proteomes" id="UP001273166"/>
    </source>
</evidence>
<keyword evidence="4" id="KW-1185">Reference proteome</keyword>
<accession>A0AAJ0GRP1</accession>
<reference evidence="3" key="1">
    <citation type="journal article" date="2023" name="Mol. Phylogenet. Evol.">
        <title>Genome-scale phylogeny and comparative genomics of the fungal order Sordariales.</title>
        <authorList>
            <person name="Hensen N."/>
            <person name="Bonometti L."/>
            <person name="Westerberg I."/>
            <person name="Brannstrom I.O."/>
            <person name="Guillou S."/>
            <person name="Cros-Aarteil S."/>
            <person name="Calhoun S."/>
            <person name="Haridas S."/>
            <person name="Kuo A."/>
            <person name="Mondo S."/>
            <person name="Pangilinan J."/>
            <person name="Riley R."/>
            <person name="LaButti K."/>
            <person name="Andreopoulos B."/>
            <person name="Lipzen A."/>
            <person name="Chen C."/>
            <person name="Yan M."/>
            <person name="Daum C."/>
            <person name="Ng V."/>
            <person name="Clum A."/>
            <person name="Steindorff A."/>
            <person name="Ohm R.A."/>
            <person name="Martin F."/>
            <person name="Silar P."/>
            <person name="Natvig D.O."/>
            <person name="Lalanne C."/>
            <person name="Gautier V."/>
            <person name="Ament-Velasquez S.L."/>
            <person name="Kruys A."/>
            <person name="Hutchinson M.I."/>
            <person name="Powell A.J."/>
            <person name="Barry K."/>
            <person name="Miller A.N."/>
            <person name="Grigoriev I.V."/>
            <person name="Debuchy R."/>
            <person name="Gladieux P."/>
            <person name="Hiltunen Thoren M."/>
            <person name="Johannesson H."/>
        </authorList>
    </citation>
    <scope>NUCLEOTIDE SEQUENCE</scope>
    <source>
        <strain evidence="3">CBS 333.67</strain>
    </source>
</reference>
<dbReference type="Gene3D" id="1.10.510.10">
    <property type="entry name" value="Transferase(Phosphotransferase) domain 1"/>
    <property type="match status" value="1"/>
</dbReference>
<evidence type="ECO:0000256" key="1">
    <source>
        <dbReference type="SAM" id="MobiDB-lite"/>
    </source>
</evidence>
<gene>
    <name evidence="3" type="ORF">B0T15DRAFT_255426</name>
</gene>
<keyword evidence="3" id="KW-0418">Kinase</keyword>
<dbReference type="PANTHER" id="PTHR24359">
    <property type="entry name" value="SERINE/THREONINE-PROTEIN KINASE SBK1"/>
    <property type="match status" value="1"/>
</dbReference>
<keyword evidence="3" id="KW-0808">Transferase</keyword>
<dbReference type="InterPro" id="IPR000719">
    <property type="entry name" value="Prot_kinase_dom"/>
</dbReference>
<feature type="region of interest" description="Disordered" evidence="1">
    <location>
        <begin position="1"/>
        <end position="41"/>
    </location>
</feature>
<dbReference type="RefSeq" id="XP_062720678.1">
    <property type="nucleotide sequence ID" value="XM_062863239.1"/>
</dbReference>
<comment type="caution">
    <text evidence="3">The sequence shown here is derived from an EMBL/GenBank/DDBJ whole genome shotgun (WGS) entry which is preliminary data.</text>
</comment>
<dbReference type="GO" id="GO:0005524">
    <property type="term" value="F:ATP binding"/>
    <property type="evidence" value="ECO:0007669"/>
    <property type="project" value="InterPro"/>
</dbReference>
<proteinExistence type="predicted"/>
<evidence type="ECO:0000259" key="2">
    <source>
        <dbReference type="PROSITE" id="PS50011"/>
    </source>
</evidence>
<dbReference type="PANTHER" id="PTHR24359:SF37">
    <property type="entry name" value="PROTEIN KINASE DOMAIN-CONTAINING PROTEIN"/>
    <property type="match status" value="1"/>
</dbReference>
<dbReference type="CDD" id="cd00180">
    <property type="entry name" value="PKc"/>
    <property type="match status" value="1"/>
</dbReference>
<dbReference type="Pfam" id="PF00069">
    <property type="entry name" value="Pkinase"/>
    <property type="match status" value="1"/>
</dbReference>
<feature type="domain" description="Protein kinase" evidence="2">
    <location>
        <begin position="297"/>
        <end position="621"/>
    </location>
</feature>
<dbReference type="PROSITE" id="PS50011">
    <property type="entry name" value="PROTEIN_KINASE_DOM"/>
    <property type="match status" value="1"/>
</dbReference>
<organism evidence="3 4">
    <name type="scientific">Chaetomium strumarium</name>
    <dbReference type="NCBI Taxonomy" id="1170767"/>
    <lineage>
        <taxon>Eukaryota</taxon>
        <taxon>Fungi</taxon>
        <taxon>Dikarya</taxon>
        <taxon>Ascomycota</taxon>
        <taxon>Pezizomycotina</taxon>
        <taxon>Sordariomycetes</taxon>
        <taxon>Sordariomycetidae</taxon>
        <taxon>Sordariales</taxon>
        <taxon>Chaetomiaceae</taxon>
        <taxon>Chaetomium</taxon>
    </lineage>
</organism>
<dbReference type="AlphaFoldDB" id="A0AAJ0GRP1"/>
<evidence type="ECO:0000313" key="3">
    <source>
        <dbReference type="EMBL" id="KAK3304898.1"/>
    </source>
</evidence>